<keyword evidence="3" id="KW-1185">Reference proteome</keyword>
<accession>A0A0K1PQA8</accession>
<evidence type="ECO:0000313" key="3">
    <source>
        <dbReference type="Proteomes" id="UP000064967"/>
    </source>
</evidence>
<sequence>MPGEPFFTELGDRSVRLFRYERDEQRQLLVGDARWIPASDRIWGEVAAFALTSKQSRNGCLADVEEFGDLRLRQVALCVSNNDSLTKVQGERNHRADRSDLYDPRKWEPL</sequence>
<reference evidence="2 3" key="1">
    <citation type="submission" date="2015-08" db="EMBL/GenBank/DDBJ databases">
        <authorList>
            <person name="Babu N.S."/>
            <person name="Beckwith C.J."/>
            <person name="Beseler K.G."/>
            <person name="Brison A."/>
            <person name="Carone J.V."/>
            <person name="Caskin T.P."/>
            <person name="Diamond M."/>
            <person name="Durham M.E."/>
            <person name="Foxe J.M."/>
            <person name="Go M."/>
            <person name="Henderson B.A."/>
            <person name="Jones I.B."/>
            <person name="McGettigan J.A."/>
            <person name="Micheletti S.J."/>
            <person name="Nasrallah M.E."/>
            <person name="Ortiz D."/>
            <person name="Piller C.R."/>
            <person name="Privatt S.R."/>
            <person name="Schneider S.L."/>
            <person name="Sharp S."/>
            <person name="Smith T.C."/>
            <person name="Stanton J.D."/>
            <person name="Ullery H.E."/>
            <person name="Wilson R.J."/>
            <person name="Serrano M.G."/>
            <person name="Buck G."/>
            <person name="Lee V."/>
            <person name="Wang Y."/>
            <person name="Carvalho R."/>
            <person name="Voegtly L."/>
            <person name="Shi R."/>
            <person name="Duckworth R."/>
            <person name="Johnson A."/>
            <person name="Loviza R."/>
            <person name="Walstead R."/>
            <person name="Shah Z."/>
            <person name="Kiflezghi M."/>
            <person name="Wade K."/>
            <person name="Ball S.L."/>
            <person name="Bradley K.W."/>
            <person name="Asai D.J."/>
            <person name="Bowman C.A."/>
            <person name="Russell D.A."/>
            <person name="Pope W.H."/>
            <person name="Jacobs-Sera D."/>
            <person name="Hendrix R.W."/>
            <person name="Hatfull G.F."/>
        </authorList>
    </citation>
    <scope>NUCLEOTIDE SEQUENCE [LARGE SCALE GENOMIC DNA]</scope>
    <source>
        <strain evidence="2 3">DSM 27648</strain>
    </source>
</reference>
<gene>
    <name evidence="2" type="ORF">AKJ09_02245</name>
</gene>
<feature type="compositionally biased region" description="Basic and acidic residues" evidence="1">
    <location>
        <begin position="89"/>
        <end position="110"/>
    </location>
</feature>
<dbReference type="AlphaFoldDB" id="A0A0K1PQA8"/>
<organism evidence="2 3">
    <name type="scientific">Labilithrix luteola</name>
    <dbReference type="NCBI Taxonomy" id="1391654"/>
    <lineage>
        <taxon>Bacteria</taxon>
        <taxon>Pseudomonadati</taxon>
        <taxon>Myxococcota</taxon>
        <taxon>Polyangia</taxon>
        <taxon>Polyangiales</taxon>
        <taxon>Labilitrichaceae</taxon>
        <taxon>Labilithrix</taxon>
    </lineage>
</organism>
<feature type="region of interest" description="Disordered" evidence="1">
    <location>
        <begin position="88"/>
        <end position="110"/>
    </location>
</feature>
<dbReference type="EMBL" id="CP012333">
    <property type="protein sequence ID" value="AKU95581.1"/>
    <property type="molecule type" value="Genomic_DNA"/>
</dbReference>
<proteinExistence type="predicted"/>
<protein>
    <submittedName>
        <fullName evidence="2">Uncharacterized protein</fullName>
    </submittedName>
</protein>
<evidence type="ECO:0000313" key="2">
    <source>
        <dbReference type="EMBL" id="AKU95581.1"/>
    </source>
</evidence>
<dbReference type="KEGG" id="llu:AKJ09_02245"/>
<name>A0A0K1PQA8_9BACT</name>
<dbReference type="Proteomes" id="UP000064967">
    <property type="component" value="Chromosome"/>
</dbReference>
<evidence type="ECO:0000256" key="1">
    <source>
        <dbReference type="SAM" id="MobiDB-lite"/>
    </source>
</evidence>